<dbReference type="eggNOG" id="COG3113">
    <property type="taxonomic scope" value="Bacteria"/>
</dbReference>
<gene>
    <name evidence="1" type="ordered locus">Ping_2883</name>
</gene>
<name>A1SYM2_PSYIN</name>
<evidence type="ECO:0008006" key="3">
    <source>
        <dbReference type="Google" id="ProtNLM"/>
    </source>
</evidence>
<evidence type="ECO:0000313" key="2">
    <source>
        <dbReference type="Proteomes" id="UP000000639"/>
    </source>
</evidence>
<protein>
    <recommendedName>
        <fullName evidence="3">STAS domain-containing protein</fullName>
    </recommendedName>
</protein>
<dbReference type="KEGG" id="pin:Ping_2883"/>
<dbReference type="EMBL" id="CP000510">
    <property type="protein sequence ID" value="ABM04587.1"/>
    <property type="molecule type" value="Genomic_DNA"/>
</dbReference>
<evidence type="ECO:0000313" key="1">
    <source>
        <dbReference type="EMBL" id="ABM04587.1"/>
    </source>
</evidence>
<reference evidence="1 2" key="1">
    <citation type="submission" date="2007-01" db="EMBL/GenBank/DDBJ databases">
        <title>Complete sequence of Psychromonas ingrahamii 37.</title>
        <authorList>
            <consortium name="US DOE Joint Genome Institute"/>
            <person name="Copeland A."/>
            <person name="Lucas S."/>
            <person name="Lapidus A."/>
            <person name="Barry K."/>
            <person name="Detter J.C."/>
            <person name="Glavina del Rio T."/>
            <person name="Hammon N."/>
            <person name="Israni S."/>
            <person name="Dalin E."/>
            <person name="Tice H."/>
            <person name="Pitluck S."/>
            <person name="Thompson L.S."/>
            <person name="Brettin T."/>
            <person name="Bruce D."/>
            <person name="Han C."/>
            <person name="Tapia R."/>
            <person name="Schmutz J."/>
            <person name="Larimer F."/>
            <person name="Land M."/>
            <person name="Hauser L."/>
            <person name="Kyrpides N."/>
            <person name="Ivanova N."/>
            <person name="Staley J."/>
            <person name="Richardson P."/>
        </authorList>
    </citation>
    <scope>NUCLEOTIDE SEQUENCE [LARGE SCALE GENOMIC DNA]</scope>
    <source>
        <strain evidence="1 2">37</strain>
    </source>
</reference>
<dbReference type="AlphaFoldDB" id="A1SYM2"/>
<organism evidence="1 2">
    <name type="scientific">Psychromonas ingrahamii (strain DSM 17664 / CCUG 51855 / 37)</name>
    <dbReference type="NCBI Taxonomy" id="357804"/>
    <lineage>
        <taxon>Bacteria</taxon>
        <taxon>Pseudomonadati</taxon>
        <taxon>Pseudomonadota</taxon>
        <taxon>Gammaproteobacteria</taxon>
        <taxon>Alteromonadales</taxon>
        <taxon>Psychromonadaceae</taxon>
        <taxon>Psychromonas</taxon>
    </lineage>
</organism>
<dbReference type="HOGENOM" id="CLU_190727_0_0_6"/>
<proteinExistence type="predicted"/>
<sequence>MTTSINDETIVLKGDLLLSELSAKKFSNIKTYKNTKKIDLQHLTNIDSAGIAYLVQIKTISPNVCFEGVSDKILILAGLYGVSFLFK</sequence>
<accession>A1SYM2</accession>
<dbReference type="STRING" id="357804.Ping_2883"/>
<dbReference type="Proteomes" id="UP000000639">
    <property type="component" value="Chromosome"/>
</dbReference>
<keyword evidence="2" id="KW-1185">Reference proteome</keyword>